<keyword evidence="2 6" id="KW-0698">rRNA processing</keyword>
<evidence type="ECO:0000256" key="3">
    <source>
        <dbReference type="ARBA" id="ARBA00022603"/>
    </source>
</evidence>
<evidence type="ECO:0000256" key="2">
    <source>
        <dbReference type="ARBA" id="ARBA00022552"/>
    </source>
</evidence>
<evidence type="ECO:0000256" key="6">
    <source>
        <dbReference type="HAMAP-Rule" id="MF_01007"/>
    </source>
</evidence>
<dbReference type="NCBIfam" id="TIGR00006">
    <property type="entry name" value="16S rRNA (cytosine(1402)-N(4))-methyltransferase RsmH"/>
    <property type="match status" value="1"/>
</dbReference>
<dbReference type="InterPro" id="IPR023397">
    <property type="entry name" value="SAM-dep_MeTrfase_MraW_recog"/>
</dbReference>
<dbReference type="GO" id="GO:0071424">
    <property type="term" value="F:rRNA (cytosine-N4-)-methyltransferase activity"/>
    <property type="evidence" value="ECO:0007669"/>
    <property type="project" value="UniProtKB-UniRule"/>
</dbReference>
<proteinExistence type="inferred from homology"/>
<organism evidence="7 8">
    <name type="scientific">Candidatus Doudnabacteria bacterium Gr01-1014_77</name>
    <dbReference type="NCBI Taxonomy" id="2017133"/>
    <lineage>
        <taxon>Bacteria</taxon>
        <taxon>Candidatus Doudnaibacteriota</taxon>
    </lineage>
</organism>
<dbReference type="SUPFAM" id="SSF81799">
    <property type="entry name" value="Putative methyltransferase TM0872, insert domain"/>
    <property type="match status" value="1"/>
</dbReference>
<dbReference type="InterPro" id="IPR002903">
    <property type="entry name" value="RsmH"/>
</dbReference>
<evidence type="ECO:0000313" key="8">
    <source>
        <dbReference type="Proteomes" id="UP000319613"/>
    </source>
</evidence>
<evidence type="ECO:0000256" key="1">
    <source>
        <dbReference type="ARBA" id="ARBA00010396"/>
    </source>
</evidence>
<dbReference type="EMBL" id="VMFF01000065">
    <property type="protein sequence ID" value="TSC65156.1"/>
    <property type="molecule type" value="Genomic_DNA"/>
</dbReference>
<comment type="similarity">
    <text evidence="1 6">Belongs to the methyltransferase superfamily. RsmH family.</text>
</comment>
<dbReference type="PANTHER" id="PTHR11265">
    <property type="entry name" value="S-ADENOSYL-METHYLTRANSFERASE MRAW"/>
    <property type="match status" value="1"/>
</dbReference>
<sequence>MEAKKSFHTPVLLNEVLEYLDPKPGQTIIDGTLGGGGHSLALAKAIEPKGILVGIDLDPAALVEATAKIKDADIKSEIHFVKGNYKDIKRIVSELGLKEINAIIIDIGISSYDLEGSNRGFSFQKHEPLDMRFDPEARPAHKEKEPFTARFIVNHYSEKELKQIFDQYGEEKFSSRIVRGIIEHRQENKIETTEDLFNIIKHSLPAAFRFKAGDSARRIFQALRIEVNKELENLEKFLPDAFEILAKNGKLAVISFHSLEDRIVKHFFLEKAKGCICPPDFPQCVCGKEPLAKILTKKPITASEEEQKENSRSIPAKLRVIQKI</sequence>
<reference evidence="7 8" key="1">
    <citation type="submission" date="2017-07" db="EMBL/GenBank/DDBJ databases">
        <title>Mechanisms for carbon and nitrogen cycling indicate functional differentiation within the Candidate Phyla Radiation.</title>
        <authorList>
            <person name="Danczak R.E."/>
            <person name="Johnston M.D."/>
            <person name="Kenah C."/>
            <person name="Slattery M."/>
            <person name="Wrighton K.C."/>
            <person name="Wilkins M.J."/>
        </authorList>
    </citation>
    <scope>NUCLEOTIDE SEQUENCE [LARGE SCALE GENOMIC DNA]</scope>
    <source>
        <strain evidence="7">Gr01-1014_77</strain>
    </source>
</reference>
<comment type="catalytic activity">
    <reaction evidence="6">
        <text>cytidine(1402) in 16S rRNA + S-adenosyl-L-methionine = N(4)-methylcytidine(1402) in 16S rRNA + S-adenosyl-L-homocysteine + H(+)</text>
        <dbReference type="Rhea" id="RHEA:42928"/>
        <dbReference type="Rhea" id="RHEA-COMP:10286"/>
        <dbReference type="Rhea" id="RHEA-COMP:10287"/>
        <dbReference type="ChEBI" id="CHEBI:15378"/>
        <dbReference type="ChEBI" id="CHEBI:57856"/>
        <dbReference type="ChEBI" id="CHEBI:59789"/>
        <dbReference type="ChEBI" id="CHEBI:74506"/>
        <dbReference type="ChEBI" id="CHEBI:82748"/>
        <dbReference type="EC" id="2.1.1.199"/>
    </reaction>
</comment>
<feature type="binding site" evidence="6">
    <location>
        <position position="106"/>
    </location>
    <ligand>
        <name>S-adenosyl-L-methionine</name>
        <dbReference type="ChEBI" id="CHEBI:59789"/>
    </ligand>
</feature>
<dbReference type="Pfam" id="PF01795">
    <property type="entry name" value="Methyltransf_5"/>
    <property type="match status" value="1"/>
</dbReference>
<dbReference type="Gene3D" id="3.40.50.150">
    <property type="entry name" value="Vaccinia Virus protein VP39"/>
    <property type="match status" value="1"/>
</dbReference>
<feature type="binding site" evidence="6">
    <location>
        <position position="56"/>
    </location>
    <ligand>
        <name>S-adenosyl-L-methionine</name>
        <dbReference type="ChEBI" id="CHEBI:59789"/>
    </ligand>
</feature>
<comment type="caution">
    <text evidence="6">Lacks conserved residue(s) required for the propagation of feature annotation.</text>
</comment>
<dbReference type="HAMAP" id="MF_01007">
    <property type="entry name" value="16SrRNA_methyltr_H"/>
    <property type="match status" value="1"/>
</dbReference>
<keyword evidence="4 6" id="KW-0808">Transferase</keyword>
<dbReference type="EC" id="2.1.1.199" evidence="6"/>
<dbReference type="GO" id="GO:0070475">
    <property type="term" value="P:rRNA base methylation"/>
    <property type="evidence" value="ECO:0007669"/>
    <property type="project" value="UniProtKB-UniRule"/>
</dbReference>
<comment type="caution">
    <text evidence="7">The sequence shown here is derived from an EMBL/GenBank/DDBJ whole genome shotgun (WGS) entry which is preliminary data.</text>
</comment>
<dbReference type="PANTHER" id="PTHR11265:SF0">
    <property type="entry name" value="12S RRNA N4-METHYLCYTIDINE METHYLTRANSFERASE"/>
    <property type="match status" value="1"/>
</dbReference>
<comment type="subcellular location">
    <subcellularLocation>
        <location evidence="6">Cytoplasm</location>
    </subcellularLocation>
</comment>
<dbReference type="GO" id="GO:0005737">
    <property type="term" value="C:cytoplasm"/>
    <property type="evidence" value="ECO:0007669"/>
    <property type="project" value="UniProtKB-SubCell"/>
</dbReference>
<feature type="binding site" evidence="6">
    <location>
        <position position="85"/>
    </location>
    <ligand>
        <name>S-adenosyl-L-methionine</name>
        <dbReference type="ChEBI" id="CHEBI:59789"/>
    </ligand>
</feature>
<comment type="function">
    <text evidence="6">Specifically methylates the N4 position of cytidine in position 1402 (C1402) of 16S rRNA.</text>
</comment>
<keyword evidence="3 6" id="KW-0489">Methyltransferase</keyword>
<keyword evidence="5 6" id="KW-0949">S-adenosyl-L-methionine</keyword>
<dbReference type="InterPro" id="IPR029063">
    <property type="entry name" value="SAM-dependent_MTases_sf"/>
</dbReference>
<dbReference type="SUPFAM" id="SSF53335">
    <property type="entry name" value="S-adenosyl-L-methionine-dependent methyltransferases"/>
    <property type="match status" value="1"/>
</dbReference>
<evidence type="ECO:0000256" key="5">
    <source>
        <dbReference type="ARBA" id="ARBA00022691"/>
    </source>
</evidence>
<accession>A0A554JA12</accession>
<gene>
    <name evidence="6" type="primary">rsmH</name>
    <name evidence="7" type="ORF">G01um101477_606</name>
</gene>
<feature type="binding site" evidence="6">
    <location>
        <begin position="36"/>
        <end position="38"/>
    </location>
    <ligand>
        <name>S-adenosyl-L-methionine</name>
        <dbReference type="ChEBI" id="CHEBI:59789"/>
    </ligand>
</feature>
<evidence type="ECO:0000313" key="7">
    <source>
        <dbReference type="EMBL" id="TSC65156.1"/>
    </source>
</evidence>
<name>A0A554JA12_9BACT</name>
<dbReference type="PIRSF" id="PIRSF004486">
    <property type="entry name" value="MraW"/>
    <property type="match status" value="1"/>
</dbReference>
<dbReference type="Proteomes" id="UP000319613">
    <property type="component" value="Unassembled WGS sequence"/>
</dbReference>
<keyword evidence="6" id="KW-0963">Cytoplasm</keyword>
<dbReference type="Gene3D" id="1.10.150.170">
    <property type="entry name" value="Putative methyltransferase TM0872, insert domain"/>
    <property type="match status" value="1"/>
</dbReference>
<protein>
    <recommendedName>
        <fullName evidence="6">Ribosomal RNA small subunit methyltransferase H</fullName>
        <ecNumber evidence="6">2.1.1.199</ecNumber>
    </recommendedName>
    <alternativeName>
        <fullName evidence="6">16S rRNA m(4)C1402 methyltransferase</fullName>
    </alternativeName>
    <alternativeName>
        <fullName evidence="6">rRNA (cytosine-N(4)-)-methyltransferase RsmH</fullName>
    </alternativeName>
</protein>
<dbReference type="AlphaFoldDB" id="A0A554JA12"/>
<evidence type="ECO:0000256" key="4">
    <source>
        <dbReference type="ARBA" id="ARBA00022679"/>
    </source>
</evidence>